<dbReference type="InterPro" id="IPR014730">
    <property type="entry name" value="ETF_a/b_N"/>
</dbReference>
<sequence>MNIIVCIKQVPETQDVRLDPETFTIRREGVKSIINPFDLYALEEGLRIREARGGKVTLLTMGPPQAEEALREALGYGADAAVLISDRAFAGADTWATALTLAKAIEKLGGADLIFTGKQAIDGDTAQVGPMLATILTIPYVAWARKLTFGGDRTLEVERLLDHGYDAVAVELPVVISVVKEINEPRVPSFKAKLKAKKEVIPKWGLQDLGLPPEQVGLAGSFTQVVKVFPPPPRGESEVWEGPAEELAPRLWARLKALGLRTG</sequence>
<gene>
    <name evidence="3" type="ORF">ENT08_00060</name>
</gene>
<dbReference type="SMART" id="SM00893">
    <property type="entry name" value="ETF"/>
    <property type="match status" value="1"/>
</dbReference>
<dbReference type="Gene3D" id="3.40.50.620">
    <property type="entry name" value="HUPs"/>
    <property type="match status" value="1"/>
</dbReference>
<proteinExistence type="predicted"/>
<dbReference type="PANTHER" id="PTHR21294">
    <property type="entry name" value="ELECTRON TRANSFER FLAVOPROTEIN BETA-SUBUNIT"/>
    <property type="match status" value="1"/>
</dbReference>
<keyword evidence="1" id="KW-0249">Electron transport</keyword>
<dbReference type="SUPFAM" id="SSF52402">
    <property type="entry name" value="Adenine nucleotide alpha hydrolases-like"/>
    <property type="match status" value="1"/>
</dbReference>
<dbReference type="InterPro" id="IPR014729">
    <property type="entry name" value="Rossmann-like_a/b/a_fold"/>
</dbReference>
<dbReference type="PANTHER" id="PTHR21294:SF17">
    <property type="entry name" value="PROTEIN FIXA"/>
    <property type="match status" value="1"/>
</dbReference>
<dbReference type="EMBL" id="DSXI01000004">
    <property type="protein sequence ID" value="HGS04136.1"/>
    <property type="molecule type" value="Genomic_DNA"/>
</dbReference>
<organism evidence="3">
    <name type="scientific">Desulfobacca acetoxidans</name>
    <dbReference type="NCBI Taxonomy" id="60893"/>
    <lineage>
        <taxon>Bacteria</taxon>
        <taxon>Pseudomonadati</taxon>
        <taxon>Thermodesulfobacteriota</taxon>
        <taxon>Desulfobaccia</taxon>
        <taxon>Desulfobaccales</taxon>
        <taxon>Desulfobaccaceae</taxon>
        <taxon>Desulfobacca</taxon>
    </lineage>
</organism>
<protein>
    <submittedName>
        <fullName evidence="3">Electron transfer flavoprotein subunit beta/FixA family protein</fullName>
    </submittedName>
</protein>
<keyword evidence="1" id="KW-0813">Transport</keyword>
<evidence type="ECO:0000313" key="3">
    <source>
        <dbReference type="EMBL" id="HGS04136.1"/>
    </source>
</evidence>
<dbReference type="PIRSF" id="PIRSF000090">
    <property type="entry name" value="Beta-ETF"/>
    <property type="match status" value="1"/>
</dbReference>
<dbReference type="InterPro" id="IPR012255">
    <property type="entry name" value="ETF_b"/>
</dbReference>
<dbReference type="GO" id="GO:0009055">
    <property type="term" value="F:electron transfer activity"/>
    <property type="evidence" value="ECO:0007669"/>
    <property type="project" value="InterPro"/>
</dbReference>
<comment type="caution">
    <text evidence="3">The sequence shown here is derived from an EMBL/GenBank/DDBJ whole genome shotgun (WGS) entry which is preliminary data.</text>
</comment>
<evidence type="ECO:0000259" key="2">
    <source>
        <dbReference type="SMART" id="SM00893"/>
    </source>
</evidence>
<dbReference type="InterPro" id="IPR033948">
    <property type="entry name" value="ETF_beta_N"/>
</dbReference>
<name>A0A7V4G6K8_9BACT</name>
<dbReference type="Pfam" id="PF01012">
    <property type="entry name" value="ETF"/>
    <property type="match status" value="1"/>
</dbReference>
<dbReference type="AlphaFoldDB" id="A0A7V4G6K8"/>
<reference evidence="3" key="1">
    <citation type="journal article" date="2020" name="mSystems">
        <title>Genome- and Community-Level Interaction Insights into Carbon Utilization and Element Cycling Functions of Hydrothermarchaeota in Hydrothermal Sediment.</title>
        <authorList>
            <person name="Zhou Z."/>
            <person name="Liu Y."/>
            <person name="Xu W."/>
            <person name="Pan J."/>
            <person name="Luo Z.H."/>
            <person name="Li M."/>
        </authorList>
    </citation>
    <scope>NUCLEOTIDE SEQUENCE [LARGE SCALE GENOMIC DNA]</scope>
    <source>
        <strain evidence="3">SpSt-548</strain>
    </source>
</reference>
<feature type="domain" description="Electron transfer flavoprotein alpha/beta-subunit N-terminal" evidence="2">
    <location>
        <begin position="22"/>
        <end position="213"/>
    </location>
</feature>
<accession>A0A7V4G6K8</accession>
<evidence type="ECO:0000256" key="1">
    <source>
        <dbReference type="ARBA" id="ARBA00022982"/>
    </source>
</evidence>
<dbReference type="CDD" id="cd01714">
    <property type="entry name" value="ETF_beta"/>
    <property type="match status" value="1"/>
</dbReference>